<protein>
    <submittedName>
        <fullName evidence="2">Helix-turn-helix domain-containing protein</fullName>
    </submittedName>
</protein>
<sequence>MPRATSPRKRPWLPRYARATFGYDRLVDRPHQLGQFVRARRERITPDDVGLPITDRRRVPGLRREELAILAGISADYLTRLEQGRDHRPSDHVLESLARALRLDDDATRYLLELGRPDGQIRQPRSSPDEVVAPELQELLDEWTTTPALVHGRRLDVLGSNAMARALTPLSEPGTNLLWSWFLDWEDRIWQPGIDYVLTLAVAYFRAIVGDDLDDPHVRDLVEDLSQRSGKFRHIWARHDMHAALVGEGPLYGHPILGDIRLRYQTFAVDGTDRQRLFVVSAAPGSPDAQALARLHSRVTDAPRTDQTDPSRP</sequence>
<feature type="domain" description="HTH cro/C1-type" evidence="1">
    <location>
        <begin position="53"/>
        <end position="108"/>
    </location>
</feature>
<organism evidence="2 3">
    <name type="scientific">Leekyejoonella antrihumi</name>
    <dbReference type="NCBI Taxonomy" id="1660198"/>
    <lineage>
        <taxon>Bacteria</taxon>
        <taxon>Bacillati</taxon>
        <taxon>Actinomycetota</taxon>
        <taxon>Actinomycetes</taxon>
        <taxon>Micrococcales</taxon>
        <taxon>Dermacoccaceae</taxon>
        <taxon>Leekyejoonella</taxon>
    </lineage>
</organism>
<dbReference type="OrthoDB" id="3518652at2"/>
<dbReference type="PROSITE" id="PS50943">
    <property type="entry name" value="HTH_CROC1"/>
    <property type="match status" value="1"/>
</dbReference>
<dbReference type="InterPro" id="IPR001387">
    <property type="entry name" value="Cro/C1-type_HTH"/>
</dbReference>
<keyword evidence="3" id="KW-1185">Reference proteome</keyword>
<reference evidence="2 3" key="1">
    <citation type="submission" date="2019-05" db="EMBL/GenBank/DDBJ databases">
        <authorList>
            <person name="Lee S.D."/>
        </authorList>
    </citation>
    <scope>NUCLEOTIDE SEQUENCE [LARGE SCALE GENOMIC DNA]</scope>
    <source>
        <strain evidence="2 3">C5-26</strain>
    </source>
</reference>
<evidence type="ECO:0000313" key="2">
    <source>
        <dbReference type="EMBL" id="TWP32859.1"/>
    </source>
</evidence>
<dbReference type="Gene3D" id="3.30.450.180">
    <property type="match status" value="1"/>
</dbReference>
<dbReference type="Gene3D" id="1.10.260.40">
    <property type="entry name" value="lambda repressor-like DNA-binding domains"/>
    <property type="match status" value="1"/>
</dbReference>
<dbReference type="PANTHER" id="PTHR35010:SF2">
    <property type="entry name" value="BLL4672 PROTEIN"/>
    <property type="match status" value="1"/>
</dbReference>
<evidence type="ECO:0000259" key="1">
    <source>
        <dbReference type="PROSITE" id="PS50943"/>
    </source>
</evidence>
<evidence type="ECO:0000313" key="3">
    <source>
        <dbReference type="Proteomes" id="UP000320244"/>
    </source>
</evidence>
<accession>A0A563DRR2</accession>
<dbReference type="EMBL" id="VCQV01000055">
    <property type="protein sequence ID" value="TWP32859.1"/>
    <property type="molecule type" value="Genomic_DNA"/>
</dbReference>
<reference evidence="2 3" key="2">
    <citation type="submission" date="2019-08" db="EMBL/GenBank/DDBJ databases">
        <title>Jejuicoccus antrihumi gen. nov., sp. nov., a new member of the family Dermacoccaceae isolated from a cave.</title>
        <authorList>
            <person name="Schumann P."/>
            <person name="Kim I.S."/>
        </authorList>
    </citation>
    <scope>NUCLEOTIDE SEQUENCE [LARGE SCALE GENOMIC DNA]</scope>
    <source>
        <strain evidence="2 3">C5-26</strain>
    </source>
</reference>
<dbReference type="Pfam" id="PF17765">
    <property type="entry name" value="MLTR_LBD"/>
    <property type="match status" value="1"/>
</dbReference>
<dbReference type="SUPFAM" id="SSF47413">
    <property type="entry name" value="lambda repressor-like DNA-binding domains"/>
    <property type="match status" value="1"/>
</dbReference>
<dbReference type="InterPro" id="IPR010982">
    <property type="entry name" value="Lambda_DNA-bd_dom_sf"/>
</dbReference>
<dbReference type="AlphaFoldDB" id="A0A563DRR2"/>
<dbReference type="InterPro" id="IPR041413">
    <property type="entry name" value="MLTR_LBD"/>
</dbReference>
<comment type="caution">
    <text evidence="2">The sequence shown here is derived from an EMBL/GenBank/DDBJ whole genome shotgun (WGS) entry which is preliminary data.</text>
</comment>
<proteinExistence type="predicted"/>
<dbReference type="Proteomes" id="UP000320244">
    <property type="component" value="Unassembled WGS sequence"/>
</dbReference>
<dbReference type="CDD" id="cd00093">
    <property type="entry name" value="HTH_XRE"/>
    <property type="match status" value="1"/>
</dbReference>
<dbReference type="GO" id="GO:0003677">
    <property type="term" value="F:DNA binding"/>
    <property type="evidence" value="ECO:0007669"/>
    <property type="project" value="InterPro"/>
</dbReference>
<gene>
    <name evidence="2" type="ORF">FGL98_23115</name>
</gene>
<dbReference type="PANTHER" id="PTHR35010">
    <property type="entry name" value="BLL4672 PROTEIN-RELATED"/>
    <property type="match status" value="1"/>
</dbReference>
<dbReference type="Pfam" id="PF13560">
    <property type="entry name" value="HTH_31"/>
    <property type="match status" value="1"/>
</dbReference>
<dbReference type="SMART" id="SM00530">
    <property type="entry name" value="HTH_XRE"/>
    <property type="match status" value="1"/>
</dbReference>
<name>A0A563DRR2_9MICO</name>